<keyword evidence="4" id="KW-1185">Reference proteome</keyword>
<proteinExistence type="predicted"/>
<keyword evidence="2" id="KW-0472">Membrane</keyword>
<feature type="region of interest" description="Disordered" evidence="1">
    <location>
        <begin position="1"/>
        <end position="44"/>
    </location>
</feature>
<evidence type="ECO:0000313" key="4">
    <source>
        <dbReference type="Proteomes" id="UP000276133"/>
    </source>
</evidence>
<evidence type="ECO:0000256" key="1">
    <source>
        <dbReference type="SAM" id="MobiDB-lite"/>
    </source>
</evidence>
<organism evidence="3 4">
    <name type="scientific">Brachionus plicatilis</name>
    <name type="common">Marine rotifer</name>
    <name type="synonym">Brachionus muelleri</name>
    <dbReference type="NCBI Taxonomy" id="10195"/>
    <lineage>
        <taxon>Eukaryota</taxon>
        <taxon>Metazoa</taxon>
        <taxon>Spiralia</taxon>
        <taxon>Gnathifera</taxon>
        <taxon>Rotifera</taxon>
        <taxon>Eurotatoria</taxon>
        <taxon>Monogononta</taxon>
        <taxon>Pseudotrocha</taxon>
        <taxon>Ploima</taxon>
        <taxon>Brachionidae</taxon>
        <taxon>Brachionus</taxon>
    </lineage>
</organism>
<protein>
    <submittedName>
        <fullName evidence="3">Uncharacterized protein</fullName>
    </submittedName>
</protein>
<reference evidence="3 4" key="1">
    <citation type="journal article" date="2018" name="Sci. Rep.">
        <title>Genomic signatures of local adaptation to the degree of environmental predictability in rotifers.</title>
        <authorList>
            <person name="Franch-Gras L."/>
            <person name="Hahn C."/>
            <person name="Garcia-Roger E.M."/>
            <person name="Carmona M.J."/>
            <person name="Serra M."/>
            <person name="Gomez A."/>
        </authorList>
    </citation>
    <scope>NUCLEOTIDE SEQUENCE [LARGE SCALE GENOMIC DNA]</scope>
    <source>
        <strain evidence="3">HYR1</strain>
    </source>
</reference>
<sequence>MASSSLIDDSNKNVTPAIRPAGQRLDGWARSAGSEPQTGRDGRRRWPLFGRVFFCVMFLLEPLFDLVNFIFVSIVIYQNVEKKNPKIISVVVEVNSKYKCDTGVSVFVNTQTGWNGA</sequence>
<evidence type="ECO:0000313" key="3">
    <source>
        <dbReference type="EMBL" id="RNA38777.1"/>
    </source>
</evidence>
<accession>A0A3M7ST27</accession>
<dbReference type="EMBL" id="REGN01000824">
    <property type="protein sequence ID" value="RNA38777.1"/>
    <property type="molecule type" value="Genomic_DNA"/>
</dbReference>
<feature type="compositionally biased region" description="Polar residues" evidence="1">
    <location>
        <begin position="1"/>
        <end position="14"/>
    </location>
</feature>
<feature type="transmembrane region" description="Helical" evidence="2">
    <location>
        <begin position="52"/>
        <end position="77"/>
    </location>
</feature>
<comment type="caution">
    <text evidence="3">The sequence shown here is derived from an EMBL/GenBank/DDBJ whole genome shotgun (WGS) entry which is preliminary data.</text>
</comment>
<keyword evidence="2" id="KW-1133">Transmembrane helix</keyword>
<name>A0A3M7ST27_BRAPC</name>
<dbReference type="AlphaFoldDB" id="A0A3M7ST27"/>
<evidence type="ECO:0000256" key="2">
    <source>
        <dbReference type="SAM" id="Phobius"/>
    </source>
</evidence>
<gene>
    <name evidence="3" type="ORF">BpHYR1_031980</name>
</gene>
<keyword evidence="2" id="KW-0812">Transmembrane</keyword>
<dbReference type="Proteomes" id="UP000276133">
    <property type="component" value="Unassembled WGS sequence"/>
</dbReference>